<dbReference type="Proteomes" id="UP000245802">
    <property type="component" value="Chromosome"/>
</dbReference>
<evidence type="ECO:0000256" key="3">
    <source>
        <dbReference type="ARBA" id="ARBA00022833"/>
    </source>
</evidence>
<keyword evidence="2" id="KW-0863">Zinc-finger</keyword>
<dbReference type="Pfam" id="PF01258">
    <property type="entry name" value="zf-dskA_traR"/>
    <property type="match status" value="1"/>
</dbReference>
<feature type="compositionally biased region" description="Basic and acidic residues" evidence="5">
    <location>
        <begin position="131"/>
        <end position="154"/>
    </location>
</feature>
<accession>A0A2Z3H3H2</accession>
<dbReference type="PANTHER" id="PTHR33823">
    <property type="entry name" value="RNA POLYMERASE-BINDING TRANSCRIPTION FACTOR DKSA-RELATED"/>
    <property type="match status" value="1"/>
</dbReference>
<feature type="zinc finger region" description="dksA C4-type" evidence="4">
    <location>
        <begin position="86"/>
        <end position="110"/>
    </location>
</feature>
<dbReference type="PANTHER" id="PTHR33823:SF4">
    <property type="entry name" value="GENERAL STRESS PROTEIN 16O"/>
    <property type="match status" value="1"/>
</dbReference>
<dbReference type="PROSITE" id="PS01102">
    <property type="entry name" value="ZF_DKSA_1"/>
    <property type="match status" value="1"/>
</dbReference>
<dbReference type="GO" id="GO:0008270">
    <property type="term" value="F:zinc ion binding"/>
    <property type="evidence" value="ECO:0007669"/>
    <property type="project" value="UniProtKB-KW"/>
</dbReference>
<evidence type="ECO:0000259" key="6">
    <source>
        <dbReference type="Pfam" id="PF01258"/>
    </source>
</evidence>
<protein>
    <submittedName>
        <fullName evidence="7">Conjugal transfer protein TraR</fullName>
    </submittedName>
</protein>
<dbReference type="InterPro" id="IPR000962">
    <property type="entry name" value="Znf_DskA_TraR"/>
</dbReference>
<evidence type="ECO:0000313" key="8">
    <source>
        <dbReference type="Proteomes" id="UP000245802"/>
    </source>
</evidence>
<keyword evidence="3" id="KW-0862">Zinc</keyword>
<proteinExistence type="predicted"/>
<reference evidence="7 8" key="1">
    <citation type="submission" date="2018-01" db="EMBL/GenBank/DDBJ databases">
        <title>G. obscuriglobus.</title>
        <authorList>
            <person name="Franke J."/>
            <person name="Blomberg W."/>
            <person name="Selmecki A."/>
        </authorList>
    </citation>
    <scope>NUCLEOTIDE SEQUENCE [LARGE SCALE GENOMIC DNA]</scope>
    <source>
        <strain evidence="7 8">DSM 5831</strain>
    </source>
</reference>
<dbReference type="SUPFAM" id="SSF57716">
    <property type="entry name" value="Glucocorticoid receptor-like (DNA-binding domain)"/>
    <property type="match status" value="1"/>
</dbReference>
<keyword evidence="8" id="KW-1185">Reference proteome</keyword>
<evidence type="ECO:0000256" key="5">
    <source>
        <dbReference type="SAM" id="MobiDB-lite"/>
    </source>
</evidence>
<dbReference type="Gene3D" id="1.20.120.910">
    <property type="entry name" value="DksA, coiled-coil domain"/>
    <property type="match status" value="1"/>
</dbReference>
<dbReference type="PROSITE" id="PS51128">
    <property type="entry name" value="ZF_DKSA_2"/>
    <property type="match status" value="1"/>
</dbReference>
<dbReference type="InterPro" id="IPR037187">
    <property type="entry name" value="DnaK_N"/>
</dbReference>
<feature type="domain" description="Zinc finger DksA/TraR C4-type" evidence="6">
    <location>
        <begin position="81"/>
        <end position="116"/>
    </location>
</feature>
<sequence length="154" mass="17065">MARQDALLRLHKSLITRRTELRKRLGLELEELAHVKHSSASGDAADAAFDASGEEISSTLAELEAKELAQIERALRRLKAGTYGKCEVCSIKIPVARLNALPFSTFCVDCQREMERDGGWSADYGANGWDRITDGDPMGEREVRISDLESDLSK</sequence>
<dbReference type="InterPro" id="IPR020458">
    <property type="entry name" value="Znf_DskA_TraR_CS"/>
</dbReference>
<dbReference type="EMBL" id="CP025958">
    <property type="protein sequence ID" value="AWM38872.1"/>
    <property type="molecule type" value="Genomic_DNA"/>
</dbReference>
<organism evidence="7 8">
    <name type="scientific">Gemmata obscuriglobus</name>
    <dbReference type="NCBI Taxonomy" id="114"/>
    <lineage>
        <taxon>Bacteria</taxon>
        <taxon>Pseudomonadati</taxon>
        <taxon>Planctomycetota</taxon>
        <taxon>Planctomycetia</taxon>
        <taxon>Gemmatales</taxon>
        <taxon>Gemmataceae</taxon>
        <taxon>Gemmata</taxon>
    </lineage>
</organism>
<dbReference type="KEGG" id="gog:C1280_19045"/>
<feature type="region of interest" description="Disordered" evidence="5">
    <location>
        <begin position="129"/>
        <end position="154"/>
    </location>
</feature>
<name>A0A2Z3H3H2_9BACT</name>
<dbReference type="AlphaFoldDB" id="A0A2Z3H3H2"/>
<evidence type="ECO:0000256" key="2">
    <source>
        <dbReference type="ARBA" id="ARBA00022771"/>
    </source>
</evidence>
<dbReference type="RefSeq" id="WP_029600791.1">
    <property type="nucleotide sequence ID" value="NZ_CP025958.1"/>
</dbReference>
<gene>
    <name evidence="7" type="ORF">C1280_19045</name>
</gene>
<dbReference type="SUPFAM" id="SSF109635">
    <property type="entry name" value="DnaK suppressor protein DksA, alpha-hairpin domain"/>
    <property type="match status" value="1"/>
</dbReference>
<evidence type="ECO:0000256" key="1">
    <source>
        <dbReference type="ARBA" id="ARBA00022723"/>
    </source>
</evidence>
<evidence type="ECO:0000256" key="4">
    <source>
        <dbReference type="PROSITE-ProRule" id="PRU00510"/>
    </source>
</evidence>
<dbReference type="OrthoDB" id="9811543at2"/>
<keyword evidence="1" id="KW-0479">Metal-binding</keyword>
<evidence type="ECO:0000313" key="7">
    <source>
        <dbReference type="EMBL" id="AWM38872.1"/>
    </source>
</evidence>